<gene>
    <name evidence="1" type="ORF">GSI_07313</name>
</gene>
<dbReference type="STRING" id="1077348.A0A2G8SA27"/>
<dbReference type="Proteomes" id="UP000230002">
    <property type="component" value="Unassembled WGS sequence"/>
</dbReference>
<organism evidence="1 2">
    <name type="scientific">Ganoderma sinense ZZ0214-1</name>
    <dbReference type="NCBI Taxonomy" id="1077348"/>
    <lineage>
        <taxon>Eukaryota</taxon>
        <taxon>Fungi</taxon>
        <taxon>Dikarya</taxon>
        <taxon>Basidiomycota</taxon>
        <taxon>Agaricomycotina</taxon>
        <taxon>Agaricomycetes</taxon>
        <taxon>Polyporales</taxon>
        <taxon>Polyporaceae</taxon>
        <taxon>Ganoderma</taxon>
    </lineage>
</organism>
<dbReference type="EMBL" id="AYKW01000014">
    <property type="protein sequence ID" value="PIL30612.1"/>
    <property type="molecule type" value="Genomic_DNA"/>
</dbReference>
<sequence>MASVADAIKHWASAHVWSLQTIAEEIPTPTTQTTRAANTFELAKCGIARRAEGDFMDDARPALEAVCRNFTAVMRTRLPEDSEERQAFAGFIPAVFHFQPTGMVSYHKYPIYRLRAHGSGPSYEHPCTEDERALFNDVLLVCAKYMNRGLVLRAPGGDYNQPLPEVGIYVRVKKSWAWIRWLDWEWDAPGRSGDGATPKSVAGTLRRYYTFLARRNFDGNLFDASKHMCIRSSGEEAAALGYLSTASLAQALSLWVNFHRWSLRTILEASSHTGGGVDYQLENQRVVVFVLLPRHLETGKPSTSADAFVLEQGGIVFKDERSFLAAQWPRLEWTCKIMANAMWMTLSATERHAFAGFMPVAFHFKATRLVAFHQYPLYRLTAHECGPSYDHPRITEDEKVFSDVASICGLLINRGVVVRAPRDDEPVLEAEVLVRSRKHWKWSPADSKWDTQDVAFDAPDPSCYHSGLPPTELYRRYHKSLTQRNFE</sequence>
<evidence type="ECO:0000313" key="2">
    <source>
        <dbReference type="Proteomes" id="UP000230002"/>
    </source>
</evidence>
<name>A0A2G8SA27_9APHY</name>
<reference evidence="1 2" key="1">
    <citation type="journal article" date="2015" name="Sci. Rep.">
        <title>Chromosome-level genome map provides insights into diverse defense mechanisms in the medicinal fungus Ganoderma sinense.</title>
        <authorList>
            <person name="Zhu Y."/>
            <person name="Xu J."/>
            <person name="Sun C."/>
            <person name="Zhou S."/>
            <person name="Xu H."/>
            <person name="Nelson D.R."/>
            <person name="Qian J."/>
            <person name="Song J."/>
            <person name="Luo H."/>
            <person name="Xiang L."/>
            <person name="Li Y."/>
            <person name="Xu Z."/>
            <person name="Ji A."/>
            <person name="Wang L."/>
            <person name="Lu S."/>
            <person name="Hayward A."/>
            <person name="Sun W."/>
            <person name="Li X."/>
            <person name="Schwartz D.C."/>
            <person name="Wang Y."/>
            <person name="Chen S."/>
        </authorList>
    </citation>
    <scope>NUCLEOTIDE SEQUENCE [LARGE SCALE GENOMIC DNA]</scope>
    <source>
        <strain evidence="1 2">ZZ0214-1</strain>
    </source>
</reference>
<dbReference type="AlphaFoldDB" id="A0A2G8SA27"/>
<evidence type="ECO:0000313" key="1">
    <source>
        <dbReference type="EMBL" id="PIL30612.1"/>
    </source>
</evidence>
<accession>A0A2G8SA27</accession>
<comment type="caution">
    <text evidence="1">The sequence shown here is derived from an EMBL/GenBank/DDBJ whole genome shotgun (WGS) entry which is preliminary data.</text>
</comment>
<proteinExistence type="predicted"/>
<protein>
    <submittedName>
        <fullName evidence="1">Uncharacterized protein</fullName>
    </submittedName>
</protein>
<keyword evidence="2" id="KW-1185">Reference proteome</keyword>